<evidence type="ECO:0000256" key="7">
    <source>
        <dbReference type="RuleBase" id="RU000488"/>
    </source>
</evidence>
<keyword evidence="3 6" id="KW-0812">Transmembrane</keyword>
<dbReference type="SUPFAM" id="SSF103506">
    <property type="entry name" value="Mitochondrial carrier"/>
    <property type="match status" value="1"/>
</dbReference>
<comment type="similarity">
    <text evidence="7">Belongs to the mitochondrial carrier (TC 2.A.29) family.</text>
</comment>
<protein>
    <submittedName>
        <fullName evidence="9">Mitochondrial carrier protein</fullName>
    </submittedName>
</protein>
<dbReference type="GO" id="GO:0055085">
    <property type="term" value="P:transmembrane transport"/>
    <property type="evidence" value="ECO:0007669"/>
    <property type="project" value="InterPro"/>
</dbReference>
<evidence type="ECO:0000256" key="4">
    <source>
        <dbReference type="ARBA" id="ARBA00022737"/>
    </source>
</evidence>
<evidence type="ECO:0000313" key="9">
    <source>
        <dbReference type="EMBL" id="KAK1732226.1"/>
    </source>
</evidence>
<feature type="repeat" description="Solcar" evidence="6">
    <location>
        <begin position="214"/>
        <end position="344"/>
    </location>
</feature>
<dbReference type="InterPro" id="IPR023395">
    <property type="entry name" value="MCP_dom_sf"/>
</dbReference>
<dbReference type="Gene3D" id="1.50.40.10">
    <property type="entry name" value="Mitochondrial carrier domain"/>
    <property type="match status" value="1"/>
</dbReference>
<dbReference type="InterPro" id="IPR018108">
    <property type="entry name" value="MCP_transmembrane"/>
</dbReference>
<dbReference type="PANTHER" id="PTHR24089">
    <property type="entry name" value="SOLUTE CARRIER FAMILY 25"/>
    <property type="match status" value="1"/>
</dbReference>
<dbReference type="PRINTS" id="PR00926">
    <property type="entry name" value="MITOCARRIER"/>
</dbReference>
<reference evidence="9" key="1">
    <citation type="submission" date="2023-06" db="EMBL/GenBank/DDBJ databases">
        <title>Survivors Of The Sea: Transcriptome response of Skeletonema marinoi to long-term dormancy.</title>
        <authorList>
            <person name="Pinder M.I.M."/>
            <person name="Kourtchenko O."/>
            <person name="Robertson E.K."/>
            <person name="Larsson T."/>
            <person name="Maumus F."/>
            <person name="Osuna-Cruz C.M."/>
            <person name="Vancaester E."/>
            <person name="Stenow R."/>
            <person name="Vandepoele K."/>
            <person name="Ploug H."/>
            <person name="Bruchert V."/>
            <person name="Godhe A."/>
            <person name="Topel M."/>
        </authorList>
    </citation>
    <scope>NUCLEOTIDE SEQUENCE</scope>
    <source>
        <strain evidence="9">R05AC</strain>
    </source>
</reference>
<evidence type="ECO:0000256" key="8">
    <source>
        <dbReference type="SAM" id="Phobius"/>
    </source>
</evidence>
<keyword evidence="4" id="KW-0677">Repeat</keyword>
<keyword evidence="8" id="KW-1133">Transmembrane helix</keyword>
<evidence type="ECO:0000256" key="2">
    <source>
        <dbReference type="ARBA" id="ARBA00022448"/>
    </source>
</evidence>
<proteinExistence type="inferred from homology"/>
<dbReference type="PROSITE" id="PS50920">
    <property type="entry name" value="SOLCAR"/>
    <property type="match status" value="2"/>
</dbReference>
<gene>
    <name evidence="9" type="ORF">QTG54_017085</name>
</gene>
<keyword evidence="10" id="KW-1185">Reference proteome</keyword>
<evidence type="ECO:0000256" key="6">
    <source>
        <dbReference type="PROSITE-ProRule" id="PRU00282"/>
    </source>
</evidence>
<feature type="transmembrane region" description="Helical" evidence="8">
    <location>
        <begin position="218"/>
        <end position="237"/>
    </location>
</feature>
<name>A0AAD8XRU6_9STRA</name>
<dbReference type="EMBL" id="JATAAI010000081">
    <property type="protein sequence ID" value="KAK1732226.1"/>
    <property type="molecule type" value="Genomic_DNA"/>
</dbReference>
<dbReference type="GO" id="GO:0016020">
    <property type="term" value="C:membrane"/>
    <property type="evidence" value="ECO:0007669"/>
    <property type="project" value="UniProtKB-SubCell"/>
</dbReference>
<dbReference type="InterPro" id="IPR002067">
    <property type="entry name" value="MCP"/>
</dbReference>
<dbReference type="Proteomes" id="UP001224775">
    <property type="component" value="Unassembled WGS sequence"/>
</dbReference>
<sequence>MVASRQEKKRPYPHWHDFVGGGVSGLGARCITAPLDLLKIRRQLQSSDAAVSSSRALTGGEWNIFQSLYKIAEREGGIRSLFRDRYSSKDPTSDNNHVATAISFTSGAFAGLCATAITYPFDLCRTIFAARGLYPVAASNVTWSEYTTNLAAVNQGQLQRRPPRTLREFAQRMYQQRGLKGFLAGSAPGFLQIVPYMGLNFALHDLFVTKIGSNDSKVSGIAGMGAGVISKFLVYPLDTVKKRLQAQAFWEKGSGTLNTNRITSYNSAFLQDDRLSRKVVGAVNRGVGRKKSEVVVYDGMVDCFRQIAKRESVSAFYRGLVPSLLKSSVSTGASFWLFTLTKNVLQSIHDSD</sequence>
<evidence type="ECO:0000313" key="10">
    <source>
        <dbReference type="Proteomes" id="UP001224775"/>
    </source>
</evidence>
<comment type="caution">
    <text evidence="9">The sequence shown here is derived from an EMBL/GenBank/DDBJ whole genome shotgun (WGS) entry which is preliminary data.</text>
</comment>
<organism evidence="9 10">
    <name type="scientific">Skeletonema marinoi</name>
    <dbReference type="NCBI Taxonomy" id="267567"/>
    <lineage>
        <taxon>Eukaryota</taxon>
        <taxon>Sar</taxon>
        <taxon>Stramenopiles</taxon>
        <taxon>Ochrophyta</taxon>
        <taxon>Bacillariophyta</taxon>
        <taxon>Coscinodiscophyceae</taxon>
        <taxon>Thalassiosirophycidae</taxon>
        <taxon>Thalassiosirales</taxon>
        <taxon>Skeletonemataceae</taxon>
        <taxon>Skeletonema</taxon>
        <taxon>Skeletonema marinoi-dohrnii complex</taxon>
    </lineage>
</organism>
<evidence type="ECO:0000256" key="1">
    <source>
        <dbReference type="ARBA" id="ARBA00004141"/>
    </source>
</evidence>
<feature type="repeat" description="Solcar" evidence="6">
    <location>
        <begin position="98"/>
        <end position="210"/>
    </location>
</feature>
<accession>A0AAD8XRU6</accession>
<keyword evidence="2 7" id="KW-0813">Transport</keyword>
<keyword evidence="5 6" id="KW-0472">Membrane</keyword>
<evidence type="ECO:0000256" key="3">
    <source>
        <dbReference type="ARBA" id="ARBA00022692"/>
    </source>
</evidence>
<dbReference type="AlphaFoldDB" id="A0AAD8XRU6"/>
<feature type="transmembrane region" description="Helical" evidence="8">
    <location>
        <begin position="181"/>
        <end position="198"/>
    </location>
</feature>
<evidence type="ECO:0000256" key="5">
    <source>
        <dbReference type="ARBA" id="ARBA00023136"/>
    </source>
</evidence>
<comment type="subcellular location">
    <subcellularLocation>
        <location evidence="1">Membrane</location>
        <topology evidence="1">Multi-pass membrane protein</topology>
    </subcellularLocation>
</comment>
<dbReference type="Pfam" id="PF00153">
    <property type="entry name" value="Mito_carr"/>
    <property type="match status" value="4"/>
</dbReference>